<comment type="caution">
    <text evidence="3">The sequence shown here is derived from an EMBL/GenBank/DDBJ whole genome shotgun (WGS) entry which is preliminary data.</text>
</comment>
<dbReference type="EMBL" id="VSWD01000005">
    <property type="protein sequence ID" value="KAK3101771.1"/>
    <property type="molecule type" value="Genomic_DNA"/>
</dbReference>
<proteinExistence type="predicted"/>
<sequence length="542" mass="61888">MARSFRFPCYELKFVPHEAREKLARVFDSPSVTGISWKNLAEKLDSYYNHRLEFTCDMFSQIEIMPCSPTQSILREAEKRRVTTDQLQRAIEELGATGDKILPECLNAYIVFTVIKAKYEASIGETGTPGPSHCMCQDCLSQSISYQVPSYPSDATIRASVPYHPDIRPQYDVPRAGLHPTNDGTSSHGGCNDTRCAHTTRVVDMSTQRRRQRQISNEDNNCQSLQNSQTVYNNLHDRMSSLPSQSNNNTWSLPSPGSYPHQHTAAQAYPYTHCDCRHCEQRRLSSDWEETERKSSTSSNEQTTSNNWSSGSTQTTDPSQATNQNQSFRYRSNSDGLSSASDTSRGGSKRSGGSDSDITRIHPQCTCTHFTQIPVRRKKYGVIFVSLAEHSNTHIREVVTLCQCLQEIGFAIKCDMMDDLFKGQDLNCHQWIDTWFNKAKFVLFCISPRYHEYISVGTEEETRNQRETAEPNNNRFHTRYIFDRARSEFINNNSLNYRFIPVVFRNSGATTKDGPEFLQSTLWYTYPDGWKSLATFLKYRGS</sequence>
<accession>A0AA88YHG5</accession>
<dbReference type="SUPFAM" id="SSF47986">
    <property type="entry name" value="DEATH domain"/>
    <property type="match status" value="1"/>
</dbReference>
<dbReference type="Gene3D" id="3.40.50.11530">
    <property type="match status" value="1"/>
</dbReference>
<dbReference type="PANTHER" id="PTHR34257:SF2">
    <property type="entry name" value="E3 UBIQUITIN LIGASE TRAF3IP2"/>
    <property type="match status" value="1"/>
</dbReference>
<feature type="compositionally biased region" description="Polar residues" evidence="1">
    <location>
        <begin position="311"/>
        <end position="340"/>
    </location>
</feature>
<evidence type="ECO:0000313" key="4">
    <source>
        <dbReference type="Proteomes" id="UP001186944"/>
    </source>
</evidence>
<evidence type="ECO:0000259" key="2">
    <source>
        <dbReference type="Pfam" id="PF08357"/>
    </source>
</evidence>
<dbReference type="Proteomes" id="UP001186944">
    <property type="component" value="Unassembled WGS sequence"/>
</dbReference>
<dbReference type="InterPro" id="IPR011029">
    <property type="entry name" value="DEATH-like_dom_sf"/>
</dbReference>
<feature type="region of interest" description="Disordered" evidence="1">
    <location>
        <begin position="238"/>
        <end position="263"/>
    </location>
</feature>
<organism evidence="3 4">
    <name type="scientific">Pinctada imbricata</name>
    <name type="common">Atlantic pearl-oyster</name>
    <name type="synonym">Pinctada martensii</name>
    <dbReference type="NCBI Taxonomy" id="66713"/>
    <lineage>
        <taxon>Eukaryota</taxon>
        <taxon>Metazoa</taxon>
        <taxon>Spiralia</taxon>
        <taxon>Lophotrochozoa</taxon>
        <taxon>Mollusca</taxon>
        <taxon>Bivalvia</taxon>
        <taxon>Autobranchia</taxon>
        <taxon>Pteriomorphia</taxon>
        <taxon>Pterioida</taxon>
        <taxon>Pterioidea</taxon>
        <taxon>Pteriidae</taxon>
        <taxon>Pinctada</taxon>
    </lineage>
</organism>
<dbReference type="InterPro" id="IPR053047">
    <property type="entry name" value="E3_ubiq_ligase_TRAF3IP2"/>
</dbReference>
<dbReference type="GO" id="GO:0006959">
    <property type="term" value="P:humoral immune response"/>
    <property type="evidence" value="ECO:0007669"/>
    <property type="project" value="TreeGrafter"/>
</dbReference>
<dbReference type="GO" id="GO:0043123">
    <property type="term" value="P:positive regulation of canonical NF-kappaB signal transduction"/>
    <property type="evidence" value="ECO:0007669"/>
    <property type="project" value="TreeGrafter"/>
</dbReference>
<dbReference type="Pfam" id="PF08357">
    <property type="entry name" value="SEFIR"/>
    <property type="match status" value="1"/>
</dbReference>
<name>A0AA88YHG5_PINIB</name>
<evidence type="ECO:0000256" key="1">
    <source>
        <dbReference type="SAM" id="MobiDB-lite"/>
    </source>
</evidence>
<reference evidence="3" key="1">
    <citation type="submission" date="2019-08" db="EMBL/GenBank/DDBJ databases">
        <title>The improved chromosome-level genome for the pearl oyster Pinctada fucata martensii using PacBio sequencing and Hi-C.</title>
        <authorList>
            <person name="Zheng Z."/>
        </authorList>
    </citation>
    <scope>NUCLEOTIDE SEQUENCE</scope>
    <source>
        <strain evidence="3">ZZ-2019</strain>
        <tissue evidence="3">Adductor muscle</tissue>
    </source>
</reference>
<evidence type="ECO:0000313" key="3">
    <source>
        <dbReference type="EMBL" id="KAK3101771.1"/>
    </source>
</evidence>
<feature type="region of interest" description="Disordered" evidence="1">
    <location>
        <begin position="204"/>
        <end position="226"/>
    </location>
</feature>
<feature type="compositionally biased region" description="Basic and acidic residues" evidence="1">
    <location>
        <begin position="285"/>
        <end position="295"/>
    </location>
</feature>
<dbReference type="InterPro" id="IPR013568">
    <property type="entry name" value="SEFIR_dom"/>
</dbReference>
<dbReference type="AlphaFoldDB" id="A0AA88YHG5"/>
<feature type="compositionally biased region" description="Low complexity" evidence="1">
    <location>
        <begin position="341"/>
        <end position="356"/>
    </location>
</feature>
<dbReference type="Gene3D" id="1.10.533.10">
    <property type="entry name" value="Death Domain, Fas"/>
    <property type="match status" value="1"/>
</dbReference>
<feature type="compositionally biased region" description="Low complexity" evidence="1">
    <location>
        <begin position="296"/>
        <end position="310"/>
    </location>
</feature>
<feature type="region of interest" description="Disordered" evidence="1">
    <location>
        <begin position="285"/>
        <end position="357"/>
    </location>
</feature>
<feature type="compositionally biased region" description="Polar residues" evidence="1">
    <location>
        <begin position="214"/>
        <end position="226"/>
    </location>
</feature>
<gene>
    <name evidence="3" type="ORF">FSP39_006230</name>
</gene>
<protein>
    <recommendedName>
        <fullName evidence="2">SEFIR domain-containing protein</fullName>
    </recommendedName>
</protein>
<dbReference type="PANTHER" id="PTHR34257">
    <property type="entry name" value="ADAPTER PROTEIN CIKS"/>
    <property type="match status" value="1"/>
</dbReference>
<feature type="domain" description="SEFIR" evidence="2">
    <location>
        <begin position="383"/>
        <end position="537"/>
    </location>
</feature>
<keyword evidence="4" id="KW-1185">Reference proteome</keyword>
<feature type="compositionally biased region" description="Polar residues" evidence="1">
    <location>
        <begin position="241"/>
        <end position="255"/>
    </location>
</feature>